<gene>
    <name evidence="2" type="ORF">AUJ23_00485</name>
</gene>
<evidence type="ECO:0000313" key="3">
    <source>
        <dbReference type="Proteomes" id="UP000181941"/>
    </source>
</evidence>
<name>A0A1J4UAR1_9BACT</name>
<dbReference type="PANTHER" id="PTHR34293:SF1">
    <property type="entry name" value="HTH-TYPE TRANSCRIPTIONAL REGULATOR TRMBL2"/>
    <property type="match status" value="1"/>
</dbReference>
<dbReference type="Gene3D" id="1.10.10.10">
    <property type="entry name" value="Winged helix-like DNA-binding domain superfamily/Winged helix DNA-binding domain"/>
    <property type="match status" value="1"/>
</dbReference>
<dbReference type="InterPro" id="IPR036390">
    <property type="entry name" value="WH_DNA-bd_sf"/>
</dbReference>
<comment type="caution">
    <text evidence="2">The sequence shown here is derived from an EMBL/GenBank/DDBJ whole genome shotgun (WGS) entry which is preliminary data.</text>
</comment>
<reference evidence="2 3" key="1">
    <citation type="journal article" date="2016" name="Environ. Microbiol.">
        <title>Genomic resolution of a cold subsurface aquifer community provides metabolic insights for novel microbes adapted to high CO concentrations.</title>
        <authorList>
            <person name="Probst A.J."/>
            <person name="Castelle C.J."/>
            <person name="Singh A."/>
            <person name="Brown C.T."/>
            <person name="Anantharaman K."/>
            <person name="Sharon I."/>
            <person name="Hug L.A."/>
            <person name="Burstein D."/>
            <person name="Emerson J.B."/>
            <person name="Thomas B.C."/>
            <person name="Banfield J.F."/>
        </authorList>
    </citation>
    <scope>NUCLEOTIDE SEQUENCE [LARGE SCALE GENOMIC DNA]</scope>
    <source>
        <strain evidence="2">CG1_02_32_51</strain>
    </source>
</reference>
<dbReference type="EMBL" id="MNVC01000006">
    <property type="protein sequence ID" value="OIO20371.1"/>
    <property type="molecule type" value="Genomic_DNA"/>
</dbReference>
<feature type="domain" description="Transcription regulator TrmB N-terminal" evidence="1">
    <location>
        <begin position="15"/>
        <end position="74"/>
    </location>
</feature>
<dbReference type="InterPro" id="IPR036388">
    <property type="entry name" value="WH-like_DNA-bd_sf"/>
</dbReference>
<dbReference type="InterPro" id="IPR051797">
    <property type="entry name" value="TrmB-like"/>
</dbReference>
<accession>A0A1J4UAR1</accession>
<proteinExistence type="predicted"/>
<dbReference type="AlphaFoldDB" id="A0A1J4UAR1"/>
<dbReference type="Proteomes" id="UP000181941">
    <property type="component" value="Unassembled WGS sequence"/>
</dbReference>
<organism evidence="2 3">
    <name type="scientific">Candidatus Magasanikbacteria bacterium CG1_02_32_51</name>
    <dbReference type="NCBI Taxonomy" id="1805238"/>
    <lineage>
        <taxon>Bacteria</taxon>
        <taxon>Candidatus Magasanikiibacteriota</taxon>
    </lineage>
</organism>
<dbReference type="InterPro" id="IPR002831">
    <property type="entry name" value="Tscrpt_reg_TrmB_N"/>
</dbReference>
<dbReference type="PANTHER" id="PTHR34293">
    <property type="entry name" value="HTH-TYPE TRANSCRIPTIONAL REGULATOR TRMBL2"/>
    <property type="match status" value="1"/>
</dbReference>
<evidence type="ECO:0000259" key="1">
    <source>
        <dbReference type="Pfam" id="PF01978"/>
    </source>
</evidence>
<evidence type="ECO:0000313" key="2">
    <source>
        <dbReference type="EMBL" id="OIO20371.1"/>
    </source>
</evidence>
<dbReference type="SUPFAM" id="SSF46785">
    <property type="entry name" value="Winged helix' DNA-binding domain"/>
    <property type="match status" value="1"/>
</dbReference>
<dbReference type="STRING" id="1805238.AUJ23_00485"/>
<dbReference type="Pfam" id="PF01978">
    <property type="entry name" value="TrmB"/>
    <property type="match status" value="1"/>
</dbReference>
<protein>
    <recommendedName>
        <fullName evidence="1">Transcription regulator TrmB N-terminal domain-containing protein</fullName>
    </recommendedName>
</protein>
<sequence>MPSPIEMKQNLYTSLKELGLTESEANLYTTSLTLGPSTITALADHLNIPRPNVYKVIAGLETHGLAKFSERKKHTRTFVVEPPTVVLEKLRDKRELVANLDHTLVGAMPDLLALYHQGETPTKVKIFQGEDQWLKLFFQVLDETKEPISFFGSADAFIDMISWETENKWIKKRVQKGIHINALLTHGKDAETLKEKDEKEMRTTKFFHGKLPFVTGFMLYANKVTIWQPKAPLAVLIEDEYIVQMLRSIFDTLWGAENKNIL</sequence>